<dbReference type="PRINTS" id="PR00411">
    <property type="entry name" value="PNDRDTASEI"/>
</dbReference>
<dbReference type="InterPro" id="IPR036188">
    <property type="entry name" value="FAD/NAD-bd_sf"/>
</dbReference>
<dbReference type="GO" id="GO:0004499">
    <property type="term" value="F:N,N-dimethylaniline monooxygenase activity"/>
    <property type="evidence" value="ECO:0007669"/>
    <property type="project" value="InterPro"/>
</dbReference>
<organism evidence="4 5">
    <name type="scientific">Dacryopinax primogenitus (strain DJM 731)</name>
    <name type="common">Brown rot fungus</name>
    <dbReference type="NCBI Taxonomy" id="1858805"/>
    <lineage>
        <taxon>Eukaryota</taxon>
        <taxon>Fungi</taxon>
        <taxon>Dikarya</taxon>
        <taxon>Basidiomycota</taxon>
        <taxon>Agaricomycotina</taxon>
        <taxon>Dacrymycetes</taxon>
        <taxon>Dacrymycetales</taxon>
        <taxon>Dacrymycetaceae</taxon>
        <taxon>Dacryopinax</taxon>
    </lineage>
</organism>
<dbReference type="PANTHER" id="PTHR43539">
    <property type="entry name" value="FLAVIN-BINDING MONOOXYGENASE-LIKE PROTEIN (AFU_ORTHOLOGUE AFUA_4G09220)"/>
    <property type="match status" value="1"/>
</dbReference>
<dbReference type="AlphaFoldDB" id="M5GCI7"/>
<proteinExistence type="predicted"/>
<dbReference type="GeneID" id="63689974"/>
<dbReference type="Proteomes" id="UP000030653">
    <property type="component" value="Unassembled WGS sequence"/>
</dbReference>
<evidence type="ECO:0000256" key="3">
    <source>
        <dbReference type="ARBA" id="ARBA00023002"/>
    </source>
</evidence>
<dbReference type="GO" id="GO:0050661">
    <property type="term" value="F:NADP binding"/>
    <property type="evidence" value="ECO:0007669"/>
    <property type="project" value="InterPro"/>
</dbReference>
<name>M5GCI7_DACPD</name>
<dbReference type="STRING" id="1858805.M5GCI7"/>
<dbReference type="HOGENOM" id="CLU_015676_1_0_1"/>
<evidence type="ECO:0000256" key="1">
    <source>
        <dbReference type="ARBA" id="ARBA00022630"/>
    </source>
</evidence>
<reference evidence="4 5" key="1">
    <citation type="journal article" date="2012" name="Science">
        <title>The Paleozoic origin of enzymatic lignin decomposition reconstructed from 31 fungal genomes.</title>
        <authorList>
            <person name="Floudas D."/>
            <person name="Binder M."/>
            <person name="Riley R."/>
            <person name="Barry K."/>
            <person name="Blanchette R.A."/>
            <person name="Henrissat B."/>
            <person name="Martinez A.T."/>
            <person name="Otillar R."/>
            <person name="Spatafora J.W."/>
            <person name="Yadav J.S."/>
            <person name="Aerts A."/>
            <person name="Benoit I."/>
            <person name="Boyd A."/>
            <person name="Carlson A."/>
            <person name="Copeland A."/>
            <person name="Coutinho P.M."/>
            <person name="de Vries R.P."/>
            <person name="Ferreira P."/>
            <person name="Findley K."/>
            <person name="Foster B."/>
            <person name="Gaskell J."/>
            <person name="Glotzer D."/>
            <person name="Gorecki P."/>
            <person name="Heitman J."/>
            <person name="Hesse C."/>
            <person name="Hori C."/>
            <person name="Igarashi K."/>
            <person name="Jurgens J.A."/>
            <person name="Kallen N."/>
            <person name="Kersten P."/>
            <person name="Kohler A."/>
            <person name="Kuees U."/>
            <person name="Kumar T.K.A."/>
            <person name="Kuo A."/>
            <person name="LaButti K."/>
            <person name="Larrondo L.F."/>
            <person name="Lindquist E."/>
            <person name="Ling A."/>
            <person name="Lombard V."/>
            <person name="Lucas S."/>
            <person name="Lundell T."/>
            <person name="Martin R."/>
            <person name="McLaughlin D.J."/>
            <person name="Morgenstern I."/>
            <person name="Morin E."/>
            <person name="Murat C."/>
            <person name="Nagy L.G."/>
            <person name="Nolan M."/>
            <person name="Ohm R.A."/>
            <person name="Patyshakuliyeva A."/>
            <person name="Rokas A."/>
            <person name="Ruiz-Duenas F.J."/>
            <person name="Sabat G."/>
            <person name="Salamov A."/>
            <person name="Samejima M."/>
            <person name="Schmutz J."/>
            <person name="Slot J.C."/>
            <person name="St John F."/>
            <person name="Stenlid J."/>
            <person name="Sun H."/>
            <person name="Sun S."/>
            <person name="Syed K."/>
            <person name="Tsang A."/>
            <person name="Wiebenga A."/>
            <person name="Young D."/>
            <person name="Pisabarro A."/>
            <person name="Eastwood D.C."/>
            <person name="Martin F."/>
            <person name="Cullen D."/>
            <person name="Grigoriev I.V."/>
            <person name="Hibbett D.S."/>
        </authorList>
    </citation>
    <scope>NUCLEOTIDE SEQUENCE [LARGE SCALE GENOMIC DNA]</scope>
    <source>
        <strain evidence="4 5">DJM-731 SS1</strain>
    </source>
</reference>
<dbReference type="PANTHER" id="PTHR43539:SF68">
    <property type="entry name" value="FLAVIN-BINDING MONOOXYGENASE-LIKE PROTEIN (AFU_ORTHOLOGUE AFUA_4G09220)"/>
    <property type="match status" value="1"/>
</dbReference>
<protein>
    <submittedName>
        <fullName evidence="4">FAD/NADP-binding domain-containing protein</fullName>
    </submittedName>
</protein>
<dbReference type="Gene3D" id="3.50.50.60">
    <property type="entry name" value="FAD/NAD(P)-binding domain"/>
    <property type="match status" value="1"/>
</dbReference>
<evidence type="ECO:0000313" key="4">
    <source>
        <dbReference type="EMBL" id="EJU03907.1"/>
    </source>
</evidence>
<evidence type="ECO:0000256" key="2">
    <source>
        <dbReference type="ARBA" id="ARBA00022827"/>
    </source>
</evidence>
<evidence type="ECO:0000313" key="5">
    <source>
        <dbReference type="Proteomes" id="UP000030653"/>
    </source>
</evidence>
<accession>M5GCI7</accession>
<keyword evidence="2" id="KW-0274">FAD</keyword>
<dbReference type="InterPro" id="IPR020946">
    <property type="entry name" value="Flavin_mOase-like"/>
</dbReference>
<keyword evidence="3" id="KW-0560">Oxidoreductase</keyword>
<sequence>MALKLPLLSKSIDTTQLVPTEIGADWATRFNTAIHAPSNRSNSLGEILVDDVAPWWTDHLSLTWDIRTFDSINKICDLLDYALAEGRLSDLRLQNATVHPTASDNLVYIQGTYDFETDTTLSIAIVKLVLDERTDTWKAWTVFTKLDDLKGHEENRSRLRVDGYTTGDHVDVLVLGAGQSGLQVGAALRTLGLSCLLIEQHARIGDQWRQHYDCLKLHLPKWYAQFAYHHWPAKTPLLPTRNDVADFLEEYAKTTHLNVMTSTTVQSAKYNLDGHWDVVLNFSDSSKVLRFTHIVLATGINGLRPVMPIVPGLALFRGVAMHSSEYKNGQGWDGKKAIVVGCGNSGHDIARDLYNHGASVSMIQRNPTMVTHQALTNAKLGRLYNESIPVERADDLMESTAPPVATLLASIPPKVLNKEVTSAVNEGLIRAGFRLEPPDRSTFVFERSGGHYLNSGTSKLIVDGKIRVKSGIPVKCFTLNGLIFEDSTNLPADLVVFATGYDLHSMRDTAMALLGAEEGKSLKQAWGMDDEGNVRGTYRDSGHPNLWYFGGDFQGARYCESRVGVAAVYEGMLDVLPVSKLLALQVLASKLCMLNRYQGGK</sequence>
<dbReference type="EMBL" id="JH795859">
    <property type="protein sequence ID" value="EJU03907.1"/>
    <property type="molecule type" value="Genomic_DNA"/>
</dbReference>
<dbReference type="SUPFAM" id="SSF51905">
    <property type="entry name" value="FAD/NAD(P)-binding domain"/>
    <property type="match status" value="2"/>
</dbReference>
<dbReference type="InterPro" id="IPR050982">
    <property type="entry name" value="Auxin_biosynth/cation_transpt"/>
</dbReference>
<dbReference type="Pfam" id="PF00743">
    <property type="entry name" value="FMO-like"/>
    <property type="match status" value="1"/>
</dbReference>
<gene>
    <name evidence="4" type="ORF">DACRYDRAFT_49562</name>
</gene>
<dbReference type="OMA" id="QGKRICH"/>
<dbReference type="RefSeq" id="XP_040630801.1">
    <property type="nucleotide sequence ID" value="XM_040774912.1"/>
</dbReference>
<dbReference type="OrthoDB" id="66881at2759"/>
<keyword evidence="1" id="KW-0285">Flavoprotein</keyword>
<keyword evidence="5" id="KW-1185">Reference proteome</keyword>
<dbReference type="GO" id="GO:0050660">
    <property type="term" value="F:flavin adenine dinucleotide binding"/>
    <property type="evidence" value="ECO:0007669"/>
    <property type="project" value="InterPro"/>
</dbReference>